<reference evidence="3" key="1">
    <citation type="submission" date="2012-09" db="EMBL/GenBank/DDBJ databases">
        <title>Genome sequencing and comparative transcriptomics of race 1 and race 4 of banana pathogen: Fusarium oxysporum f. sp. cubense.</title>
        <authorList>
            <person name="Fang X."/>
            <person name="Huang J."/>
        </authorList>
    </citation>
    <scope>NUCLEOTIDE SEQUENCE [LARGE SCALE GENOMIC DNA]</scope>
    <source>
        <strain evidence="3">race 4</strain>
    </source>
</reference>
<proteinExistence type="predicted"/>
<reference evidence="3" key="2">
    <citation type="journal article" date="2014" name="PLoS ONE">
        <title>Genome and Transcriptome Analysis of the Fungal Pathogen Fusarium oxysporum f. sp. cubense Causing Banana Vascular Wilt Disease.</title>
        <authorList>
            <person name="Guo L."/>
            <person name="Han L."/>
            <person name="Yang L."/>
            <person name="Zeng H."/>
            <person name="Fan D."/>
            <person name="Zhu Y."/>
            <person name="Feng Y."/>
            <person name="Wang G."/>
            <person name="Peng C."/>
            <person name="Jiang X."/>
            <person name="Zhou D."/>
            <person name="Ni P."/>
            <person name="Liang C."/>
            <person name="Liu L."/>
            <person name="Wang J."/>
            <person name="Mao C."/>
            <person name="Fang X."/>
            <person name="Peng M."/>
            <person name="Huang J."/>
        </authorList>
    </citation>
    <scope>NUCLEOTIDE SEQUENCE [LARGE SCALE GENOMIC DNA]</scope>
    <source>
        <strain evidence="3">race 4</strain>
    </source>
</reference>
<dbReference type="EMBL" id="KB726963">
    <property type="protein sequence ID" value="EMT67027.1"/>
    <property type="molecule type" value="Genomic_DNA"/>
</dbReference>
<accession>N1RS56</accession>
<dbReference type="Proteomes" id="UP000016929">
    <property type="component" value="Unassembled WGS sequence"/>
</dbReference>
<evidence type="ECO:0000313" key="2">
    <source>
        <dbReference type="EMBL" id="EMT67027.1"/>
    </source>
</evidence>
<dbReference type="HOGENOM" id="CLU_025581_1_0_1"/>
<keyword evidence="3" id="KW-1185">Reference proteome</keyword>
<gene>
    <name evidence="2" type="ORF">FOC4_g10003568</name>
</gene>
<evidence type="ECO:0000313" key="3">
    <source>
        <dbReference type="Proteomes" id="UP000016929"/>
    </source>
</evidence>
<feature type="region of interest" description="Disordered" evidence="1">
    <location>
        <begin position="140"/>
        <end position="196"/>
    </location>
</feature>
<evidence type="ECO:0000256" key="1">
    <source>
        <dbReference type="SAM" id="MobiDB-lite"/>
    </source>
</evidence>
<evidence type="ECO:0008006" key="4">
    <source>
        <dbReference type="Google" id="ProtNLM"/>
    </source>
</evidence>
<organism evidence="2 3">
    <name type="scientific">Fusarium oxysporum f. sp. cubense (strain race 4)</name>
    <name type="common">Panama disease fungus</name>
    <dbReference type="NCBI Taxonomy" id="2502994"/>
    <lineage>
        <taxon>Eukaryota</taxon>
        <taxon>Fungi</taxon>
        <taxon>Dikarya</taxon>
        <taxon>Ascomycota</taxon>
        <taxon>Pezizomycotina</taxon>
        <taxon>Sordariomycetes</taxon>
        <taxon>Hypocreomycetidae</taxon>
        <taxon>Hypocreales</taxon>
        <taxon>Nectriaceae</taxon>
        <taxon>Fusarium</taxon>
        <taxon>Fusarium oxysporum species complex</taxon>
    </lineage>
</organism>
<sequence length="647" mass="74280">MSEILGLASSNITIVEVAGKLGTNTIRLKRLWDEVQDVPVSIQMCIEQLEILAPAIDEMESEFEKTRNMIQNDSASKRSLEYSRKAVQTLDTLVRDMESQISAARTTLQLLSLSQQTYLIALSRAQPGIIISEIRNWRDSDSQKQLSQGPEDDNQPKRGGGPGEEHDTESTHHTKSPVPRDFSLSSATKPLPQRRPGLLGSFTFQSYEVDENPSIHYIPEKARSRDSKRLTLRLIFQARIYMPLEVLGLVSTSGIIAMDFEQIESIRALILMGMKASGVEPNAIFTRIWMWFWSEPETSNSMELARIWTAEMGGIGQEYYKTSNFVPAFWSVPNLYTILSEPGSVRQVINSFIWGYLNPTVMLELLKSGLAVPSDFPPCRCTMIWTGICDCYDKNFLYQYFHTLLNKDKSFSDWRCLARKVFLGVPPLNIVHPHEGAFSSLTSILEGLWRRQFPLLPFERWIQNATTLWLEDLAEAKIDLEEYMSLEVLYSRECHMDCSGKHTEVEIQPGTRLPEFGPSLVILSVGPRADDWSFSWDPCVEELSGEFWTTLDNAQIKVPGAWVDERNEDFECLMGDRKLCRFRRWEKYNKQIKMGNMVIKGIGKDNYKQNTRLPAPEWPERKDRERLQVRGMTTCEEFSPYKPPNWF</sequence>
<dbReference type="AlphaFoldDB" id="N1RS56"/>
<protein>
    <recommendedName>
        <fullName evidence="4">NACHT-NTPase and P-loop NTPases N-terminal domain-containing protein</fullName>
    </recommendedName>
</protein>
<feature type="compositionally biased region" description="Basic and acidic residues" evidence="1">
    <location>
        <begin position="163"/>
        <end position="172"/>
    </location>
</feature>
<dbReference type="OrthoDB" id="3200163at2759"/>
<name>N1RS56_FUSC4</name>